<protein>
    <submittedName>
        <fullName evidence="2">Uncharacterized protein</fullName>
    </submittedName>
</protein>
<reference evidence="2 3" key="1">
    <citation type="submission" date="2015-12" db="EMBL/GenBank/DDBJ databases">
        <title>Draft genome sequence of Moniliophthora roreri, the causal agent of frosty pod rot of cacao.</title>
        <authorList>
            <person name="Aime M.C."/>
            <person name="Diaz-Valderrama J.R."/>
            <person name="Kijpornyongpan T."/>
            <person name="Phillips-Mora W."/>
        </authorList>
    </citation>
    <scope>NUCLEOTIDE SEQUENCE [LARGE SCALE GENOMIC DNA]</scope>
    <source>
        <strain evidence="2 3">MCA 2952</strain>
    </source>
</reference>
<dbReference type="AlphaFoldDB" id="A0A0W0GFL6"/>
<dbReference type="eggNOG" id="ENOG502R0V0">
    <property type="taxonomic scope" value="Eukaryota"/>
</dbReference>
<feature type="region of interest" description="Disordered" evidence="1">
    <location>
        <begin position="77"/>
        <end position="99"/>
    </location>
</feature>
<gene>
    <name evidence="2" type="ORF">WG66_87</name>
</gene>
<evidence type="ECO:0000313" key="3">
    <source>
        <dbReference type="Proteomes" id="UP000054988"/>
    </source>
</evidence>
<organism evidence="2 3">
    <name type="scientific">Moniliophthora roreri</name>
    <name type="common">Frosty pod rot fungus</name>
    <name type="synonym">Monilia roreri</name>
    <dbReference type="NCBI Taxonomy" id="221103"/>
    <lineage>
        <taxon>Eukaryota</taxon>
        <taxon>Fungi</taxon>
        <taxon>Dikarya</taxon>
        <taxon>Basidiomycota</taxon>
        <taxon>Agaricomycotina</taxon>
        <taxon>Agaricomycetes</taxon>
        <taxon>Agaricomycetidae</taxon>
        <taxon>Agaricales</taxon>
        <taxon>Marasmiineae</taxon>
        <taxon>Marasmiaceae</taxon>
        <taxon>Moniliophthora</taxon>
    </lineage>
</organism>
<evidence type="ECO:0000256" key="1">
    <source>
        <dbReference type="SAM" id="MobiDB-lite"/>
    </source>
</evidence>
<proteinExistence type="predicted"/>
<feature type="compositionally biased region" description="Polar residues" evidence="1">
    <location>
        <begin position="86"/>
        <end position="99"/>
    </location>
</feature>
<name>A0A0W0GFL6_MONRR</name>
<evidence type="ECO:0000313" key="2">
    <source>
        <dbReference type="EMBL" id="KTB47336.1"/>
    </source>
</evidence>
<comment type="caution">
    <text evidence="2">The sequence shown here is derived from an EMBL/GenBank/DDBJ whole genome shotgun (WGS) entry which is preliminary data.</text>
</comment>
<sequence>MEFVFDNKYNVLDAKLHTTLDDAVVYTLETNCGFRGRRFTLLRDTNPLPGRRQSTAGSATTGATVDAINRREKTMEVSGVRKKIASDSTSPSNPFNGDGSTTLDPMENIDGPEQGLIGRLQVPFRPHLFTKSKPPKLRIKRAGLAEDDVFLIVIFIYSEAKRLRDTQTP</sequence>
<dbReference type="Proteomes" id="UP000054988">
    <property type="component" value="Unassembled WGS sequence"/>
</dbReference>
<accession>A0A0W0GFL6</accession>
<dbReference type="EMBL" id="LATX01000049">
    <property type="protein sequence ID" value="KTB47336.1"/>
    <property type="molecule type" value="Genomic_DNA"/>
</dbReference>